<feature type="chain" id="PRO_5045234527" evidence="2">
    <location>
        <begin position="22"/>
        <end position="215"/>
    </location>
</feature>
<evidence type="ECO:0000313" key="3">
    <source>
        <dbReference type="EMBL" id="CAD6552359.1"/>
    </source>
</evidence>
<keyword evidence="4" id="KW-1185">Reference proteome</keyword>
<feature type="region of interest" description="Disordered" evidence="1">
    <location>
        <begin position="32"/>
        <end position="103"/>
    </location>
</feature>
<dbReference type="Proteomes" id="UP000598032">
    <property type="component" value="Unassembled WGS sequence"/>
</dbReference>
<dbReference type="EMBL" id="CAJHCP010000012">
    <property type="protein sequence ID" value="CAD6552359.1"/>
    <property type="molecule type" value="Genomic_DNA"/>
</dbReference>
<feature type="signal peptide" evidence="2">
    <location>
        <begin position="1"/>
        <end position="21"/>
    </location>
</feature>
<evidence type="ECO:0000256" key="2">
    <source>
        <dbReference type="SAM" id="SignalP"/>
    </source>
</evidence>
<sequence length="215" mass="21473">MWVRAVAAALAVWCASGAAMAAGYTEEWNPPEASGHAAGKLAKKKPAAVKAKPQTGAGLKPDPKHAAGGPHKAVRAASTTRHGGEKTAMRGGVQKVSSTGTKHGVRQAGVGLSANAGKARPKTAVMAQAKKPRTQPHTQLVHAKVAQGKVVRADLAHPARPHAVSVVAKSGAVKPAGAHLNANTPVASANFNGGSANASTNPATASSGSLPPIIH</sequence>
<gene>
    <name evidence="3" type="ORF">LMG28140_05128</name>
</gene>
<reference evidence="3 4" key="1">
    <citation type="submission" date="2020-10" db="EMBL/GenBank/DDBJ databases">
        <authorList>
            <person name="Peeters C."/>
        </authorList>
    </citation>
    <scope>NUCLEOTIDE SEQUENCE [LARGE SCALE GENOMIC DNA]</scope>
    <source>
        <strain evidence="3 4">LMG 28140</strain>
    </source>
</reference>
<accession>A0ABN7I7S0</accession>
<keyword evidence="2" id="KW-0732">Signal</keyword>
<protein>
    <submittedName>
        <fullName evidence="3">Uncharacterized protein</fullName>
    </submittedName>
</protein>
<evidence type="ECO:0000313" key="4">
    <source>
        <dbReference type="Proteomes" id="UP000598032"/>
    </source>
</evidence>
<name>A0ABN7I7S0_9BURK</name>
<proteinExistence type="predicted"/>
<organism evidence="3 4">
    <name type="scientific">Paraburkholderia metrosideri</name>
    <dbReference type="NCBI Taxonomy" id="580937"/>
    <lineage>
        <taxon>Bacteria</taxon>
        <taxon>Pseudomonadati</taxon>
        <taxon>Pseudomonadota</taxon>
        <taxon>Betaproteobacteria</taxon>
        <taxon>Burkholderiales</taxon>
        <taxon>Burkholderiaceae</taxon>
        <taxon>Paraburkholderia</taxon>
    </lineage>
</organism>
<dbReference type="RefSeq" id="WP_201645054.1">
    <property type="nucleotide sequence ID" value="NZ_CAJHCP010000012.1"/>
</dbReference>
<comment type="caution">
    <text evidence="3">The sequence shown here is derived from an EMBL/GenBank/DDBJ whole genome shotgun (WGS) entry which is preliminary data.</text>
</comment>
<evidence type="ECO:0000256" key="1">
    <source>
        <dbReference type="SAM" id="MobiDB-lite"/>
    </source>
</evidence>